<keyword evidence="4" id="KW-1133">Transmembrane helix</keyword>
<protein>
    <submittedName>
        <fullName evidence="5">Glycosyltransferase</fullName>
    </submittedName>
</protein>
<evidence type="ECO:0000256" key="3">
    <source>
        <dbReference type="ARBA" id="ARBA00022679"/>
    </source>
</evidence>
<keyword evidence="2" id="KW-0328">Glycosyltransferase</keyword>
<evidence type="ECO:0000256" key="2">
    <source>
        <dbReference type="ARBA" id="ARBA00022676"/>
    </source>
</evidence>
<evidence type="ECO:0000256" key="1">
    <source>
        <dbReference type="ARBA" id="ARBA00006739"/>
    </source>
</evidence>
<dbReference type="PANTHER" id="PTHR43630:SF1">
    <property type="entry name" value="POLY-BETA-1,6-N-ACETYL-D-GLUCOSAMINE SYNTHASE"/>
    <property type="match status" value="1"/>
</dbReference>
<evidence type="ECO:0000256" key="4">
    <source>
        <dbReference type="SAM" id="Phobius"/>
    </source>
</evidence>
<organism evidence="5 6">
    <name type="scientific">Pseudomonas fulva</name>
    <dbReference type="NCBI Taxonomy" id="47880"/>
    <lineage>
        <taxon>Bacteria</taxon>
        <taxon>Pseudomonadati</taxon>
        <taxon>Pseudomonadota</taxon>
        <taxon>Gammaproteobacteria</taxon>
        <taxon>Pseudomonadales</taxon>
        <taxon>Pseudomonadaceae</taxon>
        <taxon>Pseudomonas</taxon>
    </lineage>
</organism>
<dbReference type="AlphaFoldDB" id="A0A7S9LBU6"/>
<dbReference type="EMBL" id="CP064946">
    <property type="protein sequence ID" value="QPH51123.1"/>
    <property type="molecule type" value="Genomic_DNA"/>
</dbReference>
<gene>
    <name evidence="5" type="ORF">IZU98_10750</name>
</gene>
<proteinExistence type="inferred from homology"/>
<keyword evidence="3 5" id="KW-0808">Transferase</keyword>
<dbReference type="SUPFAM" id="SSF53448">
    <property type="entry name" value="Nucleotide-diphospho-sugar transferases"/>
    <property type="match status" value="1"/>
</dbReference>
<dbReference type="Gene3D" id="3.90.550.10">
    <property type="entry name" value="Spore Coat Polysaccharide Biosynthesis Protein SpsA, Chain A"/>
    <property type="match status" value="1"/>
</dbReference>
<sequence length="395" mass="42836">MITVLTFLLGALAFLVSVPVLVLLGQVLLAYLPARAQPAAAQARPQVAVLVPAHDEASIIGATLASLVPQLQAGDRLLVVADNCSDDTARRAEEGGAEVVVRQDALRRGKGYALDFGMRHLAADPRQVVIIVDADCRAEKGALEQLARRCAQSGRPVQALYLMKAPAGAGLKVQVAEFAWRVKNLVRPRGWARVGLPCQLMGSGMAFPWQDLAAVDLANGHLVEDVKLGLDLCQRGTPPVFCPQALVTSQFPTSEQGLNSQRTRWEHGHLGLMLADAPRRAWAAVRQRNLALAGLTLDVLVPPLALLVLMLLGLNALTWLAYAVAGIAIPAWMALSALLLLALAVLLAWARFCRDVIPFSVLLYAPFYALRKVPVYVGFLIKRQVEWVRSRREED</sequence>
<keyword evidence="4" id="KW-0812">Transmembrane</keyword>
<dbReference type="GeneID" id="93442172"/>
<evidence type="ECO:0000313" key="5">
    <source>
        <dbReference type="EMBL" id="QPH51123.1"/>
    </source>
</evidence>
<dbReference type="CDD" id="cd06438">
    <property type="entry name" value="EpsO_like"/>
    <property type="match status" value="1"/>
</dbReference>
<feature type="transmembrane region" description="Helical" evidence="4">
    <location>
        <begin position="319"/>
        <end position="349"/>
    </location>
</feature>
<dbReference type="RefSeq" id="WP_049695988.1">
    <property type="nucleotide sequence ID" value="NZ_CP014025.1"/>
</dbReference>
<keyword evidence="4" id="KW-0472">Membrane</keyword>
<dbReference type="InterPro" id="IPR029044">
    <property type="entry name" value="Nucleotide-diphossugar_trans"/>
</dbReference>
<dbReference type="PANTHER" id="PTHR43630">
    <property type="entry name" value="POLY-BETA-1,6-N-ACETYL-D-GLUCOSAMINE SYNTHASE"/>
    <property type="match status" value="1"/>
</dbReference>
<accession>A0A7S9LBU6</accession>
<reference evidence="5 6" key="1">
    <citation type="submission" date="2020-11" db="EMBL/GenBank/DDBJ databases">
        <title>Pseudomonas fulva producing VIM-24.</title>
        <authorList>
            <person name="Liu S."/>
        </authorList>
    </citation>
    <scope>NUCLEOTIDE SEQUENCE [LARGE SCALE GENOMIC DNA]</scope>
    <source>
        <strain evidence="5 6">ZDHY414</strain>
    </source>
</reference>
<comment type="similarity">
    <text evidence="1">Belongs to the glycosyltransferase 2 family.</text>
</comment>
<evidence type="ECO:0000313" key="6">
    <source>
        <dbReference type="Proteomes" id="UP000594430"/>
    </source>
</evidence>
<dbReference type="Proteomes" id="UP000594430">
    <property type="component" value="Chromosome"/>
</dbReference>
<dbReference type="GO" id="GO:0016757">
    <property type="term" value="F:glycosyltransferase activity"/>
    <property type="evidence" value="ECO:0007669"/>
    <property type="project" value="UniProtKB-KW"/>
</dbReference>
<name>A0A7S9LBU6_9PSED</name>
<dbReference type="Pfam" id="PF13641">
    <property type="entry name" value="Glyco_tranf_2_3"/>
    <property type="match status" value="1"/>
</dbReference>
<feature type="transmembrane region" description="Helical" evidence="4">
    <location>
        <begin position="290"/>
        <end position="312"/>
    </location>
</feature>